<proteinExistence type="predicted"/>
<dbReference type="Proteomes" id="UP000291343">
    <property type="component" value="Unassembled WGS sequence"/>
</dbReference>
<protein>
    <submittedName>
        <fullName evidence="1">Uncharacterized protein</fullName>
    </submittedName>
</protein>
<comment type="caution">
    <text evidence="1">The sequence shown here is derived from an EMBL/GenBank/DDBJ whole genome shotgun (WGS) entry which is preliminary data.</text>
</comment>
<keyword evidence="2" id="KW-1185">Reference proteome</keyword>
<dbReference type="InParanoid" id="A0A482XHC5"/>
<organism evidence="1 2">
    <name type="scientific">Laodelphax striatellus</name>
    <name type="common">Small brown planthopper</name>
    <name type="synonym">Delphax striatella</name>
    <dbReference type="NCBI Taxonomy" id="195883"/>
    <lineage>
        <taxon>Eukaryota</taxon>
        <taxon>Metazoa</taxon>
        <taxon>Ecdysozoa</taxon>
        <taxon>Arthropoda</taxon>
        <taxon>Hexapoda</taxon>
        <taxon>Insecta</taxon>
        <taxon>Pterygota</taxon>
        <taxon>Neoptera</taxon>
        <taxon>Paraneoptera</taxon>
        <taxon>Hemiptera</taxon>
        <taxon>Auchenorrhyncha</taxon>
        <taxon>Fulgoroidea</taxon>
        <taxon>Delphacidae</taxon>
        <taxon>Criomorphinae</taxon>
        <taxon>Laodelphax</taxon>
    </lineage>
</organism>
<dbReference type="EMBL" id="QKKF02010319">
    <property type="protein sequence ID" value="RZF44731.1"/>
    <property type="molecule type" value="Genomic_DNA"/>
</dbReference>
<evidence type="ECO:0000313" key="2">
    <source>
        <dbReference type="Proteomes" id="UP000291343"/>
    </source>
</evidence>
<sequence length="95" mass="9919">MAVVCVRAGVWGTCVPRGLVVLAQTSNAAAAASSHMRGPKCTFSGFLSIHLRPQHKSPPSSFLSVSEISEAEKTQIGIATPFLAKKSRLAAVLAN</sequence>
<name>A0A482XHC5_LAOST</name>
<accession>A0A482XHC5</accession>
<dbReference type="AlphaFoldDB" id="A0A482XHC5"/>
<evidence type="ECO:0000313" key="1">
    <source>
        <dbReference type="EMBL" id="RZF44731.1"/>
    </source>
</evidence>
<gene>
    <name evidence="1" type="ORF">LSTR_LSTR000683</name>
</gene>
<reference evidence="1 2" key="1">
    <citation type="journal article" date="2017" name="Gigascience">
        <title>Genome sequence of the small brown planthopper, Laodelphax striatellus.</title>
        <authorList>
            <person name="Zhu J."/>
            <person name="Jiang F."/>
            <person name="Wang X."/>
            <person name="Yang P."/>
            <person name="Bao Y."/>
            <person name="Zhao W."/>
            <person name="Wang W."/>
            <person name="Lu H."/>
            <person name="Wang Q."/>
            <person name="Cui N."/>
            <person name="Li J."/>
            <person name="Chen X."/>
            <person name="Luo L."/>
            <person name="Yu J."/>
            <person name="Kang L."/>
            <person name="Cui F."/>
        </authorList>
    </citation>
    <scope>NUCLEOTIDE SEQUENCE [LARGE SCALE GENOMIC DNA]</scope>
    <source>
        <strain evidence="1">Lst14</strain>
    </source>
</reference>